<organism evidence="10 11">
    <name type="scientific">Aphanomyces euteiches</name>
    <dbReference type="NCBI Taxonomy" id="100861"/>
    <lineage>
        <taxon>Eukaryota</taxon>
        <taxon>Sar</taxon>
        <taxon>Stramenopiles</taxon>
        <taxon>Oomycota</taxon>
        <taxon>Saprolegniomycetes</taxon>
        <taxon>Saprolegniales</taxon>
        <taxon>Verrucalvaceae</taxon>
        <taxon>Aphanomyces</taxon>
    </lineage>
</organism>
<comment type="similarity">
    <text evidence="2 9">Belongs to the mitochondrial carrier (TC 2.A.29) family.</text>
</comment>
<keyword evidence="3 9" id="KW-0813">Transport</keyword>
<dbReference type="PROSITE" id="PS50920">
    <property type="entry name" value="SOLCAR"/>
    <property type="match status" value="3"/>
</dbReference>
<dbReference type="PRINTS" id="PR00926">
    <property type="entry name" value="MITOCARRIER"/>
</dbReference>
<comment type="subcellular location">
    <subcellularLocation>
        <location evidence="1">Membrane</location>
        <topology evidence="1">Multi-pass membrane protein</topology>
    </subcellularLocation>
</comment>
<keyword evidence="4 8" id="KW-0812">Transmembrane</keyword>
<evidence type="ECO:0008006" key="12">
    <source>
        <dbReference type="Google" id="ProtNLM"/>
    </source>
</evidence>
<protein>
    <recommendedName>
        <fullName evidence="12">Mitochondrial carrier protein</fullName>
    </recommendedName>
</protein>
<dbReference type="Proteomes" id="UP000481153">
    <property type="component" value="Unassembled WGS sequence"/>
</dbReference>
<feature type="repeat" description="Solcar" evidence="8">
    <location>
        <begin position="5"/>
        <end position="96"/>
    </location>
</feature>
<dbReference type="InterPro" id="IPR002067">
    <property type="entry name" value="MCP"/>
</dbReference>
<name>A0A6G0WXM1_9STRA</name>
<feature type="repeat" description="Solcar" evidence="8">
    <location>
        <begin position="201"/>
        <end position="299"/>
    </location>
</feature>
<dbReference type="SUPFAM" id="SSF103506">
    <property type="entry name" value="Mitochondrial carrier"/>
    <property type="match status" value="1"/>
</dbReference>
<evidence type="ECO:0000256" key="1">
    <source>
        <dbReference type="ARBA" id="ARBA00004141"/>
    </source>
</evidence>
<accession>A0A6G0WXM1</accession>
<dbReference type="EMBL" id="VJMJ01000135">
    <property type="protein sequence ID" value="KAF0732284.1"/>
    <property type="molecule type" value="Genomic_DNA"/>
</dbReference>
<dbReference type="GO" id="GO:0016020">
    <property type="term" value="C:membrane"/>
    <property type="evidence" value="ECO:0007669"/>
    <property type="project" value="UniProtKB-SubCell"/>
</dbReference>
<evidence type="ECO:0000256" key="2">
    <source>
        <dbReference type="ARBA" id="ARBA00006375"/>
    </source>
</evidence>
<evidence type="ECO:0000256" key="3">
    <source>
        <dbReference type="ARBA" id="ARBA00022448"/>
    </source>
</evidence>
<evidence type="ECO:0000256" key="9">
    <source>
        <dbReference type="RuleBase" id="RU000488"/>
    </source>
</evidence>
<evidence type="ECO:0000256" key="6">
    <source>
        <dbReference type="ARBA" id="ARBA00022989"/>
    </source>
</evidence>
<dbReference type="AlphaFoldDB" id="A0A6G0WXM1"/>
<feature type="repeat" description="Solcar" evidence="8">
    <location>
        <begin position="105"/>
        <end position="192"/>
    </location>
</feature>
<evidence type="ECO:0000256" key="4">
    <source>
        <dbReference type="ARBA" id="ARBA00022692"/>
    </source>
</evidence>
<dbReference type="InterPro" id="IPR050391">
    <property type="entry name" value="Mito_Metabolite_Transporter"/>
</dbReference>
<dbReference type="GO" id="GO:0055085">
    <property type="term" value="P:transmembrane transport"/>
    <property type="evidence" value="ECO:0007669"/>
    <property type="project" value="InterPro"/>
</dbReference>
<keyword evidence="11" id="KW-1185">Reference proteome</keyword>
<evidence type="ECO:0000313" key="10">
    <source>
        <dbReference type="EMBL" id="KAF0732284.1"/>
    </source>
</evidence>
<keyword evidence="7 8" id="KW-0472">Membrane</keyword>
<evidence type="ECO:0000256" key="8">
    <source>
        <dbReference type="PROSITE-ProRule" id="PRU00282"/>
    </source>
</evidence>
<evidence type="ECO:0000256" key="5">
    <source>
        <dbReference type="ARBA" id="ARBA00022737"/>
    </source>
</evidence>
<dbReference type="Gene3D" id="1.50.40.10">
    <property type="entry name" value="Mitochondrial carrier domain"/>
    <property type="match status" value="1"/>
</dbReference>
<dbReference type="Pfam" id="PF00153">
    <property type="entry name" value="Mito_carr"/>
    <property type="match status" value="3"/>
</dbReference>
<dbReference type="VEuPathDB" id="FungiDB:AeMF1_000318"/>
<sequence>MEHHDVLPVRLTASAIAASTAELATLPFDCSKVRMQTQGMAKLTHVQFNGGVIDTMSKIVRHEGMGALWNGARPAVVRQVAFYSVSVFLYAPLRDSRLVGASDSTPYVQKILAGGISGAIGIALANPLDVIKVKMQNDRSRTRLYHSIGEACQQLYRTEGMHGFLRGILPNMQRCFIVNGMEFGTYDQCKTALIDTGVVSDSFRATVGASLLAGFAGALASSPLDVIKTRLMAQRHELEVQQSGHHAPRQLYNGVLDCGRAIYQQQGIRAFYRGFTAYYLREAPWCCIFFVSYELARNAITRKALLTT</sequence>
<dbReference type="PANTHER" id="PTHR45618">
    <property type="entry name" value="MITOCHONDRIAL DICARBOXYLATE CARRIER-RELATED"/>
    <property type="match status" value="1"/>
</dbReference>
<dbReference type="InterPro" id="IPR018108">
    <property type="entry name" value="MCP_transmembrane"/>
</dbReference>
<comment type="caution">
    <text evidence="10">The sequence shown here is derived from an EMBL/GenBank/DDBJ whole genome shotgun (WGS) entry which is preliminary data.</text>
</comment>
<evidence type="ECO:0000313" key="11">
    <source>
        <dbReference type="Proteomes" id="UP000481153"/>
    </source>
</evidence>
<keyword evidence="5" id="KW-0677">Repeat</keyword>
<dbReference type="InterPro" id="IPR023395">
    <property type="entry name" value="MCP_dom_sf"/>
</dbReference>
<proteinExistence type="inferred from homology"/>
<gene>
    <name evidence="10" type="ORF">Ae201684_010575</name>
</gene>
<reference evidence="10 11" key="1">
    <citation type="submission" date="2019-07" db="EMBL/GenBank/DDBJ databases">
        <title>Genomics analysis of Aphanomyces spp. identifies a new class of oomycete effector associated with host adaptation.</title>
        <authorList>
            <person name="Gaulin E."/>
        </authorList>
    </citation>
    <scope>NUCLEOTIDE SEQUENCE [LARGE SCALE GENOMIC DNA]</scope>
    <source>
        <strain evidence="10 11">ATCC 201684</strain>
    </source>
</reference>
<evidence type="ECO:0000256" key="7">
    <source>
        <dbReference type="ARBA" id="ARBA00023136"/>
    </source>
</evidence>
<keyword evidence="6" id="KW-1133">Transmembrane helix</keyword>